<dbReference type="SUPFAM" id="SSF50249">
    <property type="entry name" value="Nucleic acid-binding proteins"/>
    <property type="match status" value="2"/>
</dbReference>
<evidence type="ECO:0000256" key="6">
    <source>
        <dbReference type="ARBA" id="ARBA00022917"/>
    </source>
</evidence>
<dbReference type="InterPro" id="IPR015365">
    <property type="entry name" value="Elong-fact-P_C"/>
</dbReference>
<dbReference type="Pfam" id="PF01132">
    <property type="entry name" value="EFP"/>
    <property type="match status" value="1"/>
</dbReference>
<dbReference type="PANTHER" id="PTHR30053">
    <property type="entry name" value="ELONGATION FACTOR P"/>
    <property type="match status" value="1"/>
</dbReference>
<dbReference type="CDD" id="cd05794">
    <property type="entry name" value="S1_EF-P_repeat_2"/>
    <property type="match status" value="1"/>
</dbReference>
<comment type="similarity">
    <text evidence="3 7 9">Belongs to the elongation factor P family.</text>
</comment>
<dbReference type="GO" id="GO:0003746">
    <property type="term" value="F:translation elongation factor activity"/>
    <property type="evidence" value="ECO:0007669"/>
    <property type="project" value="UniProtKB-UniRule"/>
</dbReference>
<evidence type="ECO:0000256" key="2">
    <source>
        <dbReference type="ARBA" id="ARBA00004815"/>
    </source>
</evidence>
<keyword evidence="13" id="KW-1185">Reference proteome</keyword>
<dbReference type="UniPathway" id="UPA00345"/>
<evidence type="ECO:0000256" key="1">
    <source>
        <dbReference type="ARBA" id="ARBA00004496"/>
    </source>
</evidence>
<dbReference type="STRING" id="1313304.CALK_0592"/>
<evidence type="ECO:0000313" key="13">
    <source>
        <dbReference type="Proteomes" id="UP000017148"/>
    </source>
</evidence>
<dbReference type="Proteomes" id="UP000017148">
    <property type="component" value="Unassembled WGS sequence"/>
</dbReference>
<dbReference type="SMART" id="SM00841">
    <property type="entry name" value="Elong-fact-P_C"/>
    <property type="match status" value="1"/>
</dbReference>
<feature type="domain" description="Elongation factor P C-terminal" evidence="10">
    <location>
        <begin position="129"/>
        <end position="185"/>
    </location>
</feature>
<keyword evidence="6 7" id="KW-0648">Protein biosynthesis</keyword>
<feature type="domain" description="Translation elongation factor P/YeiP central" evidence="11">
    <location>
        <begin position="67"/>
        <end position="121"/>
    </location>
</feature>
<dbReference type="HAMAP" id="MF_00141">
    <property type="entry name" value="EF_P"/>
    <property type="match status" value="1"/>
</dbReference>
<evidence type="ECO:0000259" key="10">
    <source>
        <dbReference type="SMART" id="SM00841"/>
    </source>
</evidence>
<dbReference type="NCBIfam" id="NF001810">
    <property type="entry name" value="PRK00529.1"/>
    <property type="match status" value="1"/>
</dbReference>
<dbReference type="eggNOG" id="COG0231">
    <property type="taxonomic scope" value="Bacteria"/>
</dbReference>
<dbReference type="InterPro" id="IPR011768">
    <property type="entry name" value="Transl_elongation_fac_P"/>
</dbReference>
<dbReference type="GO" id="GO:0005829">
    <property type="term" value="C:cytosol"/>
    <property type="evidence" value="ECO:0007669"/>
    <property type="project" value="UniProtKB-ARBA"/>
</dbReference>
<keyword evidence="4 7" id="KW-0963">Cytoplasm</keyword>
<dbReference type="InterPro" id="IPR020599">
    <property type="entry name" value="Transl_elong_fac_P/YeiP"/>
</dbReference>
<evidence type="ECO:0000259" key="11">
    <source>
        <dbReference type="SMART" id="SM01185"/>
    </source>
</evidence>
<dbReference type="Gene3D" id="2.40.50.140">
    <property type="entry name" value="Nucleic acid-binding proteins"/>
    <property type="match status" value="2"/>
</dbReference>
<dbReference type="InterPro" id="IPR008991">
    <property type="entry name" value="Translation_prot_SH3-like_sf"/>
</dbReference>
<gene>
    <name evidence="7" type="primary">efp</name>
    <name evidence="12" type="ORF">CALK_0592</name>
</gene>
<organism evidence="12 13">
    <name type="scientific">Chitinivibrio alkaliphilus ACht1</name>
    <dbReference type="NCBI Taxonomy" id="1313304"/>
    <lineage>
        <taxon>Bacteria</taxon>
        <taxon>Pseudomonadati</taxon>
        <taxon>Fibrobacterota</taxon>
        <taxon>Chitinivibrionia</taxon>
        <taxon>Chitinivibrionales</taxon>
        <taxon>Chitinivibrionaceae</taxon>
        <taxon>Chitinivibrio</taxon>
    </lineage>
</organism>
<dbReference type="InterPro" id="IPR013852">
    <property type="entry name" value="Transl_elong_P/YeiP_CS"/>
</dbReference>
<dbReference type="SMART" id="SM01185">
    <property type="entry name" value="EFP"/>
    <property type="match status" value="1"/>
</dbReference>
<dbReference type="Pfam" id="PF09285">
    <property type="entry name" value="Elong-fact-P_C"/>
    <property type="match status" value="1"/>
</dbReference>
<dbReference type="OrthoDB" id="9801844at2"/>
<proteinExistence type="inferred from homology"/>
<dbReference type="GO" id="GO:0043043">
    <property type="term" value="P:peptide biosynthetic process"/>
    <property type="evidence" value="ECO:0007669"/>
    <property type="project" value="InterPro"/>
</dbReference>
<dbReference type="Gene3D" id="2.30.30.30">
    <property type="match status" value="1"/>
</dbReference>
<evidence type="ECO:0000256" key="8">
    <source>
        <dbReference type="NCBIfam" id="TIGR00038"/>
    </source>
</evidence>
<name>U7D7A8_9BACT</name>
<dbReference type="InterPro" id="IPR013185">
    <property type="entry name" value="Transl_elong_KOW-like"/>
</dbReference>
<dbReference type="FunFam" id="2.40.50.140:FF:000009">
    <property type="entry name" value="Elongation factor P"/>
    <property type="match status" value="1"/>
</dbReference>
<dbReference type="NCBIfam" id="TIGR00038">
    <property type="entry name" value="efp"/>
    <property type="match status" value="1"/>
</dbReference>
<comment type="function">
    <text evidence="7">Involved in peptide bond synthesis. Stimulates efficient translation and peptide-bond synthesis on native or reconstituted 70S ribosomes in vitro. Probably functions indirectly by altering the affinity of the ribosome for aminoacyl-tRNA, thus increasing their reactivity as acceptors for peptidyl transferase.</text>
</comment>
<dbReference type="InterPro" id="IPR012340">
    <property type="entry name" value="NA-bd_OB-fold"/>
</dbReference>
<evidence type="ECO:0000256" key="7">
    <source>
        <dbReference type="HAMAP-Rule" id="MF_00141"/>
    </source>
</evidence>
<evidence type="ECO:0000256" key="5">
    <source>
        <dbReference type="ARBA" id="ARBA00022768"/>
    </source>
</evidence>
<evidence type="ECO:0000256" key="9">
    <source>
        <dbReference type="RuleBase" id="RU004389"/>
    </source>
</evidence>
<dbReference type="FunFam" id="2.40.50.140:FF:000004">
    <property type="entry name" value="Elongation factor P"/>
    <property type="match status" value="1"/>
</dbReference>
<evidence type="ECO:0000256" key="3">
    <source>
        <dbReference type="ARBA" id="ARBA00009479"/>
    </source>
</evidence>
<comment type="pathway">
    <text evidence="2 7">Protein biosynthesis; polypeptide chain elongation.</text>
</comment>
<dbReference type="CDD" id="cd04470">
    <property type="entry name" value="S1_EF-P_repeat_1"/>
    <property type="match status" value="1"/>
</dbReference>
<dbReference type="AlphaFoldDB" id="U7D7A8"/>
<keyword evidence="5 7" id="KW-0251">Elongation factor</keyword>
<dbReference type="PROSITE" id="PS01275">
    <property type="entry name" value="EFP"/>
    <property type="match status" value="1"/>
</dbReference>
<dbReference type="Pfam" id="PF08207">
    <property type="entry name" value="EFP_N"/>
    <property type="match status" value="1"/>
</dbReference>
<dbReference type="InterPro" id="IPR014722">
    <property type="entry name" value="Rib_uL2_dom2"/>
</dbReference>
<dbReference type="RefSeq" id="WP_022636119.1">
    <property type="nucleotide sequence ID" value="NZ_ASJR01000004.1"/>
</dbReference>
<dbReference type="SUPFAM" id="SSF50104">
    <property type="entry name" value="Translation proteins SH3-like domain"/>
    <property type="match status" value="1"/>
</dbReference>
<accession>U7D7A8</accession>
<dbReference type="PANTHER" id="PTHR30053:SF14">
    <property type="entry name" value="TRANSLATION ELONGATION FACTOR KOW-LIKE DOMAIN-CONTAINING PROTEIN"/>
    <property type="match status" value="1"/>
</dbReference>
<comment type="subcellular location">
    <subcellularLocation>
        <location evidence="1 7">Cytoplasm</location>
    </subcellularLocation>
</comment>
<comment type="caution">
    <text evidence="12">The sequence shown here is derived from an EMBL/GenBank/DDBJ whole genome shotgun (WGS) entry which is preliminary data.</text>
</comment>
<dbReference type="InterPro" id="IPR001059">
    <property type="entry name" value="Transl_elong_P/YeiP_cen"/>
</dbReference>
<evidence type="ECO:0000256" key="4">
    <source>
        <dbReference type="ARBA" id="ARBA00022490"/>
    </source>
</evidence>
<evidence type="ECO:0000313" key="12">
    <source>
        <dbReference type="EMBL" id="ERP38820.1"/>
    </source>
</evidence>
<sequence length="188" mass="20989">MFKASQLSEGNIIIFNKEPYKIVEMKNTMTGRGGNTISTVLRHIINGTQAKHRFKSDDKVERPFIEKRDFEYLYAAGDDLFFMDLETFDQVDMKLEEAGSAAGYLIPNTKCTLEIYEGRPIGIQVPKTVELKILSTEPVIKAATASNSSTKPAELETGIKVQVPMFIEEGEVIVINTVTGKYQGRSES</sequence>
<protein>
    <recommendedName>
        <fullName evidence="7 8">Elongation factor P</fullName>
        <shortName evidence="7">EF-P</shortName>
    </recommendedName>
</protein>
<dbReference type="EMBL" id="ASJR01000004">
    <property type="protein sequence ID" value="ERP38820.1"/>
    <property type="molecule type" value="Genomic_DNA"/>
</dbReference>
<dbReference type="PIRSF" id="PIRSF005901">
    <property type="entry name" value="EF-P"/>
    <property type="match status" value="1"/>
</dbReference>
<reference evidence="12 13" key="1">
    <citation type="journal article" date="2013" name="Environ. Microbiol.">
        <title>Genome analysis of Chitinivibrio alkaliphilus gen. nov., sp. nov., a novel extremely haloalkaliphilic anaerobic chitinolytic bacterium from the candidate phylum Termite Group 3.</title>
        <authorList>
            <person name="Sorokin D.Y."/>
            <person name="Gumerov V.M."/>
            <person name="Rakitin A.L."/>
            <person name="Beletsky A.V."/>
            <person name="Damste J.S."/>
            <person name="Muyzer G."/>
            <person name="Mardanov A.V."/>
            <person name="Ravin N.V."/>
        </authorList>
    </citation>
    <scope>NUCLEOTIDE SEQUENCE [LARGE SCALE GENOMIC DNA]</scope>
    <source>
        <strain evidence="12 13">ACht1</strain>
    </source>
</reference>